<dbReference type="SMART" id="SM00355">
    <property type="entry name" value="ZnF_C2H2"/>
    <property type="match status" value="3"/>
</dbReference>
<dbReference type="EMBL" id="ML986641">
    <property type="protein sequence ID" value="KAF2262405.1"/>
    <property type="molecule type" value="Genomic_DNA"/>
</dbReference>
<organism evidence="3 4">
    <name type="scientific">Lojkania enalia</name>
    <dbReference type="NCBI Taxonomy" id="147567"/>
    <lineage>
        <taxon>Eukaryota</taxon>
        <taxon>Fungi</taxon>
        <taxon>Dikarya</taxon>
        <taxon>Ascomycota</taxon>
        <taxon>Pezizomycotina</taxon>
        <taxon>Dothideomycetes</taxon>
        <taxon>Pleosporomycetidae</taxon>
        <taxon>Pleosporales</taxon>
        <taxon>Pleosporales incertae sedis</taxon>
        <taxon>Lojkania</taxon>
    </lineage>
</organism>
<gene>
    <name evidence="3" type="ORF">CC78DRAFT_321064</name>
</gene>
<accession>A0A9P4K9B7</accession>
<keyword evidence="1" id="KW-0863">Zinc-finger</keyword>
<dbReference type="Pfam" id="PF00096">
    <property type="entry name" value="zf-C2H2"/>
    <property type="match status" value="1"/>
</dbReference>
<feature type="domain" description="C2H2-type" evidence="2">
    <location>
        <begin position="79"/>
        <end position="102"/>
    </location>
</feature>
<name>A0A9P4K9B7_9PLEO</name>
<reference evidence="4" key="1">
    <citation type="journal article" date="2020" name="Stud. Mycol.">
        <title>101 Dothideomycetes genomes: A test case for predicting lifestyles and emergence of pathogens.</title>
        <authorList>
            <person name="Haridas S."/>
            <person name="Albert R."/>
            <person name="Binder M."/>
            <person name="Bloem J."/>
            <person name="LaButti K."/>
            <person name="Salamov A."/>
            <person name="Andreopoulos B."/>
            <person name="Baker S."/>
            <person name="Barry K."/>
            <person name="Bills G."/>
            <person name="Bluhm B."/>
            <person name="Cannon C."/>
            <person name="Castanera R."/>
            <person name="Culley D."/>
            <person name="Daum C."/>
            <person name="Ezra D."/>
            <person name="Gonzalez J."/>
            <person name="Henrissat B."/>
            <person name="Kuo A."/>
            <person name="Liang C."/>
            <person name="Lipzen A."/>
            <person name="Lutzoni F."/>
            <person name="Magnuson J."/>
            <person name="Mondo S."/>
            <person name="Nolan M."/>
            <person name="Ohm R."/>
            <person name="Pangilinan J."/>
            <person name="Park H.-J."/>
            <person name="Ramirez L."/>
            <person name="Alfaro M."/>
            <person name="Sun H."/>
            <person name="Tritt A."/>
            <person name="Yoshinaga Y."/>
            <person name="Zwiers L.-H."/>
            <person name="Turgeon B."/>
            <person name="Goodwin S."/>
            <person name="Spatafora J."/>
            <person name="Crous P."/>
            <person name="Grigoriev I."/>
        </authorList>
    </citation>
    <scope>NUCLEOTIDE SEQUENCE [LARGE SCALE GENOMIC DNA]</scope>
    <source>
        <strain evidence="4">CBS 304.66</strain>
    </source>
</reference>
<evidence type="ECO:0000313" key="3">
    <source>
        <dbReference type="EMBL" id="KAF2262405.1"/>
    </source>
</evidence>
<dbReference type="Proteomes" id="UP000800093">
    <property type="component" value="Unassembled WGS sequence"/>
</dbReference>
<keyword evidence="1" id="KW-0479">Metal-binding</keyword>
<dbReference type="InterPro" id="IPR036236">
    <property type="entry name" value="Znf_C2H2_sf"/>
</dbReference>
<dbReference type="PROSITE" id="PS50157">
    <property type="entry name" value="ZINC_FINGER_C2H2_2"/>
    <property type="match status" value="1"/>
</dbReference>
<evidence type="ECO:0000313" key="4">
    <source>
        <dbReference type="Proteomes" id="UP000800093"/>
    </source>
</evidence>
<keyword evidence="4" id="KW-1185">Reference proteome</keyword>
<protein>
    <recommendedName>
        <fullName evidence="2">C2H2-type domain-containing protein</fullName>
    </recommendedName>
</protein>
<dbReference type="GO" id="GO:0008270">
    <property type="term" value="F:zinc ion binding"/>
    <property type="evidence" value="ECO:0007669"/>
    <property type="project" value="UniProtKB-KW"/>
</dbReference>
<dbReference type="PROSITE" id="PS00028">
    <property type="entry name" value="ZINC_FINGER_C2H2_1"/>
    <property type="match status" value="2"/>
</dbReference>
<dbReference type="OrthoDB" id="6077919at2759"/>
<sequence length="162" mass="18877">MHNLEGLKSFNGFPDFDPIAIGTQPFQRPEQVKQDLRKATLGGASRTYTASAVPTRQRHLVALVPEAPSYLLSPAPRPHVCRQCSARFVEHRQLTNHEHNAHKRYACHVQGCQMEYRHPKSLWQHRKEAHEKVVYRCDICDYSSGRKPNLKRHKVNKHKYKY</sequence>
<dbReference type="Gene3D" id="3.30.160.60">
    <property type="entry name" value="Classic Zinc Finger"/>
    <property type="match status" value="2"/>
</dbReference>
<keyword evidence="1" id="KW-0862">Zinc</keyword>
<dbReference type="InterPro" id="IPR013087">
    <property type="entry name" value="Znf_C2H2_type"/>
</dbReference>
<evidence type="ECO:0000259" key="2">
    <source>
        <dbReference type="PROSITE" id="PS50157"/>
    </source>
</evidence>
<dbReference type="SUPFAM" id="SSF57667">
    <property type="entry name" value="beta-beta-alpha zinc fingers"/>
    <property type="match status" value="1"/>
</dbReference>
<comment type="caution">
    <text evidence="3">The sequence shown here is derived from an EMBL/GenBank/DDBJ whole genome shotgun (WGS) entry which is preliminary data.</text>
</comment>
<evidence type="ECO:0000256" key="1">
    <source>
        <dbReference type="PROSITE-ProRule" id="PRU00042"/>
    </source>
</evidence>
<dbReference type="AlphaFoldDB" id="A0A9P4K9B7"/>
<proteinExistence type="predicted"/>